<keyword evidence="3" id="KW-1185">Reference proteome</keyword>
<feature type="signal peptide" evidence="1">
    <location>
        <begin position="1"/>
        <end position="25"/>
    </location>
</feature>
<dbReference type="WBParaSite" id="scf7180000416162.g111">
    <property type="protein sequence ID" value="scf7180000416162.g111"/>
    <property type="gene ID" value="scf7180000416162.g111"/>
</dbReference>
<dbReference type="InterPro" id="IPR001304">
    <property type="entry name" value="C-type_lectin-like"/>
</dbReference>
<feature type="chain" id="PRO_5037295525" evidence="1">
    <location>
        <begin position="26"/>
        <end position="197"/>
    </location>
</feature>
<organism evidence="3 4">
    <name type="scientific">Meloidogyne floridensis</name>
    <dbReference type="NCBI Taxonomy" id="298350"/>
    <lineage>
        <taxon>Eukaryota</taxon>
        <taxon>Metazoa</taxon>
        <taxon>Ecdysozoa</taxon>
        <taxon>Nematoda</taxon>
        <taxon>Chromadorea</taxon>
        <taxon>Rhabditida</taxon>
        <taxon>Tylenchina</taxon>
        <taxon>Tylenchomorpha</taxon>
        <taxon>Tylenchoidea</taxon>
        <taxon>Meloidogynidae</taxon>
        <taxon>Meloidogyninae</taxon>
        <taxon>Meloidogyne</taxon>
    </lineage>
</organism>
<dbReference type="SUPFAM" id="SSF56436">
    <property type="entry name" value="C-type lectin-like"/>
    <property type="match status" value="1"/>
</dbReference>
<evidence type="ECO:0000313" key="3">
    <source>
        <dbReference type="Proteomes" id="UP000887560"/>
    </source>
</evidence>
<proteinExistence type="predicted"/>
<keyword evidence="1" id="KW-0732">Signal</keyword>
<protein>
    <submittedName>
        <fullName evidence="4">C-type lectin domain-containing protein</fullName>
    </submittedName>
</protein>
<evidence type="ECO:0000256" key="1">
    <source>
        <dbReference type="SAM" id="SignalP"/>
    </source>
</evidence>
<feature type="domain" description="C-type lectin" evidence="2">
    <location>
        <begin position="78"/>
        <end position="178"/>
    </location>
</feature>
<dbReference type="InterPro" id="IPR016187">
    <property type="entry name" value="CTDL_fold"/>
</dbReference>
<dbReference type="SMART" id="SM00034">
    <property type="entry name" value="CLECT"/>
    <property type="match status" value="1"/>
</dbReference>
<sequence>MFSNSAKYPFVLFLLFTFLVVLGDSAEPLKEGILYYSRGHMGLEKQPVNSINELVPNDDERKPLLDGSNENNGSDHGCFEGWINYRNDLCFYGSQIAGSFFEGREQCGLLNANFTSVHSLREFKFITDNFDLKEYWIGLVYGSPTFEDGTQVDQEVFWQIADRVPWAHPSTLKGYICKAVADADAGVFEYKDFDEDI</sequence>
<evidence type="ECO:0000313" key="4">
    <source>
        <dbReference type="WBParaSite" id="scf7180000416162.g111"/>
    </source>
</evidence>
<dbReference type="InterPro" id="IPR016186">
    <property type="entry name" value="C-type_lectin-like/link_sf"/>
</dbReference>
<dbReference type="Proteomes" id="UP000887560">
    <property type="component" value="Unplaced"/>
</dbReference>
<name>A0A915NAF6_9BILA</name>
<dbReference type="AlphaFoldDB" id="A0A915NAF6"/>
<evidence type="ECO:0000259" key="2">
    <source>
        <dbReference type="SMART" id="SM00034"/>
    </source>
</evidence>
<reference evidence="4" key="1">
    <citation type="submission" date="2022-11" db="UniProtKB">
        <authorList>
            <consortium name="WormBaseParasite"/>
        </authorList>
    </citation>
    <scope>IDENTIFICATION</scope>
</reference>
<dbReference type="Gene3D" id="3.10.100.10">
    <property type="entry name" value="Mannose-Binding Protein A, subunit A"/>
    <property type="match status" value="1"/>
</dbReference>
<accession>A0A915NAF6</accession>